<dbReference type="OrthoDB" id="539213at2759"/>
<keyword evidence="5" id="KW-1185">Reference proteome</keyword>
<feature type="repeat" description="ANK" evidence="3">
    <location>
        <begin position="185"/>
        <end position="207"/>
    </location>
</feature>
<dbReference type="SMART" id="SM00248">
    <property type="entry name" value="ANK"/>
    <property type="match status" value="4"/>
</dbReference>
<evidence type="ECO:0000256" key="1">
    <source>
        <dbReference type="ARBA" id="ARBA00022737"/>
    </source>
</evidence>
<accession>A0A1J4K0Q5</accession>
<dbReference type="PROSITE" id="PS50088">
    <property type="entry name" value="ANK_REPEAT"/>
    <property type="match status" value="1"/>
</dbReference>
<dbReference type="EMBL" id="MLAK01000795">
    <property type="protein sequence ID" value="OHT04360.1"/>
    <property type="molecule type" value="Genomic_DNA"/>
</dbReference>
<keyword evidence="2 3" id="KW-0040">ANK repeat</keyword>
<reference evidence="4" key="1">
    <citation type="submission" date="2016-10" db="EMBL/GenBank/DDBJ databases">
        <authorList>
            <person name="Benchimol M."/>
            <person name="Almeida L.G."/>
            <person name="Vasconcelos A.T."/>
            <person name="Perreira-Neves A."/>
            <person name="Rosa I.A."/>
            <person name="Tasca T."/>
            <person name="Bogo M.R."/>
            <person name="de Souza W."/>
        </authorList>
    </citation>
    <scope>NUCLEOTIDE SEQUENCE [LARGE SCALE GENOMIC DNA]</scope>
    <source>
        <strain evidence="4">K</strain>
    </source>
</reference>
<sequence length="222" mass="25105">MDIQKLIDKIKGDKPKYLENHFSKEEITSFTFQKKIFSIDSVLQDNPPILSVAAFYGAQKCLKFLIENGASLAKLDNFKRSVQYFAVAGGYIPIIEILSSYKLEFSDYTHLAAGLGNLAILKYLIHELKCDPTSTDALGNTLLHNVAIGGDSKTAKYLLDNEFIDVNCRDYNIFFISLMEYHIYVYNTPLHLAVYHGNLNVSKLLLKTPGIDLNPTNVFNFY</sequence>
<dbReference type="InterPro" id="IPR036770">
    <property type="entry name" value="Ankyrin_rpt-contain_sf"/>
</dbReference>
<evidence type="ECO:0000313" key="5">
    <source>
        <dbReference type="Proteomes" id="UP000179807"/>
    </source>
</evidence>
<comment type="caution">
    <text evidence="4">The sequence shown here is derived from an EMBL/GenBank/DDBJ whole genome shotgun (WGS) entry which is preliminary data.</text>
</comment>
<dbReference type="Pfam" id="PF12796">
    <property type="entry name" value="Ank_2"/>
    <property type="match status" value="1"/>
</dbReference>
<evidence type="ECO:0000256" key="2">
    <source>
        <dbReference type="ARBA" id="ARBA00023043"/>
    </source>
</evidence>
<proteinExistence type="predicted"/>
<dbReference type="Gene3D" id="1.25.40.20">
    <property type="entry name" value="Ankyrin repeat-containing domain"/>
    <property type="match status" value="2"/>
</dbReference>
<dbReference type="InterPro" id="IPR002110">
    <property type="entry name" value="Ankyrin_rpt"/>
</dbReference>
<evidence type="ECO:0008006" key="6">
    <source>
        <dbReference type="Google" id="ProtNLM"/>
    </source>
</evidence>
<dbReference type="PANTHER" id="PTHR24198">
    <property type="entry name" value="ANKYRIN REPEAT AND PROTEIN KINASE DOMAIN-CONTAINING PROTEIN"/>
    <property type="match status" value="1"/>
</dbReference>
<dbReference type="Proteomes" id="UP000179807">
    <property type="component" value="Unassembled WGS sequence"/>
</dbReference>
<dbReference type="VEuPathDB" id="TrichDB:TRFO_28119"/>
<dbReference type="AlphaFoldDB" id="A0A1J4K0Q5"/>
<name>A0A1J4K0Q5_9EUKA</name>
<organism evidence="4 5">
    <name type="scientific">Tritrichomonas foetus</name>
    <dbReference type="NCBI Taxonomy" id="1144522"/>
    <lineage>
        <taxon>Eukaryota</taxon>
        <taxon>Metamonada</taxon>
        <taxon>Parabasalia</taxon>
        <taxon>Tritrichomonadida</taxon>
        <taxon>Tritrichomonadidae</taxon>
        <taxon>Tritrichomonas</taxon>
    </lineage>
</organism>
<dbReference type="PANTHER" id="PTHR24198:SF165">
    <property type="entry name" value="ANKYRIN REPEAT-CONTAINING PROTEIN-RELATED"/>
    <property type="match status" value="1"/>
</dbReference>
<dbReference type="SUPFAM" id="SSF48403">
    <property type="entry name" value="Ankyrin repeat"/>
    <property type="match status" value="1"/>
</dbReference>
<keyword evidence="1" id="KW-0677">Repeat</keyword>
<evidence type="ECO:0000313" key="4">
    <source>
        <dbReference type="EMBL" id="OHT04360.1"/>
    </source>
</evidence>
<dbReference type="RefSeq" id="XP_068357496.1">
    <property type="nucleotide sequence ID" value="XM_068505981.1"/>
</dbReference>
<dbReference type="GeneID" id="94840685"/>
<dbReference type="PROSITE" id="PS50297">
    <property type="entry name" value="ANK_REP_REGION"/>
    <property type="match status" value="1"/>
</dbReference>
<gene>
    <name evidence="4" type="ORF">TRFO_28119</name>
</gene>
<dbReference type="Pfam" id="PF13637">
    <property type="entry name" value="Ank_4"/>
    <property type="match status" value="1"/>
</dbReference>
<evidence type="ECO:0000256" key="3">
    <source>
        <dbReference type="PROSITE-ProRule" id="PRU00023"/>
    </source>
</evidence>
<protein>
    <recommendedName>
        <fullName evidence="6">Ankyrin repeat protein</fullName>
    </recommendedName>
</protein>